<feature type="region of interest" description="Disordered" evidence="1">
    <location>
        <begin position="81"/>
        <end position="111"/>
    </location>
</feature>
<feature type="compositionally biased region" description="Polar residues" evidence="1">
    <location>
        <begin position="85"/>
        <end position="95"/>
    </location>
</feature>
<evidence type="ECO:0000256" key="1">
    <source>
        <dbReference type="SAM" id="MobiDB-lite"/>
    </source>
</evidence>
<evidence type="ECO:0000313" key="2">
    <source>
        <dbReference type="EMBL" id="MCF6376922.1"/>
    </source>
</evidence>
<sequence>MTATERPSEADVEALARSIFAVEQVARHESVEHRWATTLNDDDQNEYRDIACTVLASDWLAAHDAQVRADAWDEGWVTGMGDSAGLTNGTRTEVTANPYRALAPTPREEGR</sequence>
<dbReference type="EMBL" id="JAKJHZ010000005">
    <property type="protein sequence ID" value="MCF6376922.1"/>
    <property type="molecule type" value="Genomic_DNA"/>
</dbReference>
<evidence type="ECO:0000313" key="3">
    <source>
        <dbReference type="Proteomes" id="UP001201161"/>
    </source>
</evidence>
<name>A0ABS9H6S0_9ACTN</name>
<protein>
    <submittedName>
        <fullName evidence="2">Uncharacterized protein</fullName>
    </submittedName>
</protein>
<proteinExistence type="predicted"/>
<reference evidence="2 3" key="1">
    <citation type="submission" date="2022-01" db="EMBL/GenBank/DDBJ databases">
        <title>Nocardioides sp. nov., an actinomycete isolated from mining soil.</title>
        <authorList>
            <person name="Liu L."/>
        </authorList>
    </citation>
    <scope>NUCLEOTIDE SEQUENCE [LARGE SCALE GENOMIC DNA]</scope>
    <source>
        <strain evidence="2 3">KLBMP 9356</strain>
    </source>
</reference>
<gene>
    <name evidence="2" type="ORF">L2K70_04840</name>
</gene>
<organism evidence="2 3">
    <name type="scientific">Nocardioides potassii</name>
    <dbReference type="NCBI Taxonomy" id="2911371"/>
    <lineage>
        <taxon>Bacteria</taxon>
        <taxon>Bacillati</taxon>
        <taxon>Actinomycetota</taxon>
        <taxon>Actinomycetes</taxon>
        <taxon>Propionibacteriales</taxon>
        <taxon>Nocardioidaceae</taxon>
        <taxon>Nocardioides</taxon>
    </lineage>
</organism>
<comment type="caution">
    <text evidence="2">The sequence shown here is derived from an EMBL/GenBank/DDBJ whole genome shotgun (WGS) entry which is preliminary data.</text>
</comment>
<dbReference type="RefSeq" id="WP_236399812.1">
    <property type="nucleotide sequence ID" value="NZ_JAKJHZ010000005.1"/>
</dbReference>
<accession>A0ABS9H6S0</accession>
<keyword evidence="3" id="KW-1185">Reference proteome</keyword>
<dbReference type="Proteomes" id="UP001201161">
    <property type="component" value="Unassembled WGS sequence"/>
</dbReference>